<dbReference type="GO" id="GO:0005829">
    <property type="term" value="C:cytosol"/>
    <property type="evidence" value="ECO:0007669"/>
    <property type="project" value="TreeGrafter"/>
</dbReference>
<organism evidence="13">
    <name type="scientific">Cuerna arida</name>
    <dbReference type="NCBI Taxonomy" id="1464854"/>
    <lineage>
        <taxon>Eukaryota</taxon>
        <taxon>Metazoa</taxon>
        <taxon>Ecdysozoa</taxon>
        <taxon>Arthropoda</taxon>
        <taxon>Hexapoda</taxon>
        <taxon>Insecta</taxon>
        <taxon>Pterygota</taxon>
        <taxon>Neoptera</taxon>
        <taxon>Paraneoptera</taxon>
        <taxon>Hemiptera</taxon>
        <taxon>Auchenorrhyncha</taxon>
        <taxon>Membracoidea</taxon>
        <taxon>Cicadellidae</taxon>
        <taxon>Cicadellinae</taxon>
        <taxon>Proconiini</taxon>
        <taxon>Cuerna</taxon>
    </lineage>
</organism>
<comment type="subcellular location">
    <subcellularLocation>
        <location evidence="2">Cytoplasm</location>
    </subcellularLocation>
    <subcellularLocation>
        <location evidence="1">Nucleus</location>
    </subcellularLocation>
</comment>
<proteinExistence type="inferred from homology"/>
<dbReference type="InterPro" id="IPR009786">
    <property type="entry name" value="Spot_14"/>
</dbReference>
<evidence type="ECO:0000313" key="9">
    <source>
        <dbReference type="EMBL" id="JAS44079.1"/>
    </source>
</evidence>
<evidence type="ECO:0000313" key="8">
    <source>
        <dbReference type="EMBL" id="JAS42324.1"/>
    </source>
</evidence>
<comment type="similarity">
    <text evidence="3">Belongs to the SPOT14 family.</text>
</comment>
<evidence type="ECO:0000313" key="13">
    <source>
        <dbReference type="EMBL" id="JAS66958.1"/>
    </source>
</evidence>
<keyword evidence="5" id="KW-0539">Nucleus</keyword>
<evidence type="ECO:0000313" key="11">
    <source>
        <dbReference type="EMBL" id="JAS51563.1"/>
    </source>
</evidence>
<dbReference type="Pfam" id="PF07084">
    <property type="entry name" value="Spot_14"/>
    <property type="match status" value="1"/>
</dbReference>
<evidence type="ECO:0000313" key="12">
    <source>
        <dbReference type="EMBL" id="JAS65534.1"/>
    </source>
</evidence>
<dbReference type="EMBL" id="GECZ01002811">
    <property type="protein sequence ID" value="JAS66958.1"/>
    <property type="molecule type" value="Transcribed_RNA"/>
</dbReference>
<evidence type="ECO:0000313" key="7">
    <source>
        <dbReference type="EMBL" id="JAS38660.1"/>
    </source>
</evidence>
<accession>A0A1B6GWZ1</accession>
<evidence type="ECO:0000256" key="6">
    <source>
        <dbReference type="SAM" id="MobiDB-lite"/>
    </source>
</evidence>
<feature type="region of interest" description="Disordered" evidence="6">
    <location>
        <begin position="133"/>
        <end position="188"/>
    </location>
</feature>
<dbReference type="EMBL" id="GECZ01019772">
    <property type="protein sequence ID" value="JAS49997.1"/>
    <property type="molecule type" value="Transcribed_RNA"/>
</dbReference>
<dbReference type="PANTHER" id="PTHR14315:SF17">
    <property type="entry name" value="MIP21584P"/>
    <property type="match status" value="1"/>
</dbReference>
<evidence type="ECO:0000256" key="1">
    <source>
        <dbReference type="ARBA" id="ARBA00004123"/>
    </source>
</evidence>
<dbReference type="EMBL" id="GECZ01018206">
    <property type="protein sequence ID" value="JAS51563.1"/>
    <property type="molecule type" value="Transcribed_RNA"/>
</dbReference>
<dbReference type="PANTHER" id="PTHR14315">
    <property type="entry name" value="SPOT14 FAMILY MEMBER"/>
    <property type="match status" value="1"/>
</dbReference>
<evidence type="ECO:0000256" key="2">
    <source>
        <dbReference type="ARBA" id="ARBA00004496"/>
    </source>
</evidence>
<evidence type="ECO:0000256" key="5">
    <source>
        <dbReference type="ARBA" id="ARBA00023242"/>
    </source>
</evidence>
<name>A0A1B6GWZ1_9HEMI</name>
<dbReference type="GO" id="GO:0005634">
    <property type="term" value="C:nucleus"/>
    <property type="evidence" value="ECO:0007669"/>
    <property type="project" value="UniProtKB-SubCell"/>
</dbReference>
<feature type="compositionally biased region" description="Low complexity" evidence="6">
    <location>
        <begin position="147"/>
        <end position="163"/>
    </location>
</feature>
<protein>
    <submittedName>
        <fullName evidence="13">Uncharacterized protein</fullName>
    </submittedName>
</protein>
<evidence type="ECO:0000256" key="3">
    <source>
        <dbReference type="ARBA" id="ARBA00009488"/>
    </source>
</evidence>
<dbReference type="InterPro" id="IPR053719">
    <property type="entry name" value="Lipogen_MT_Stabilize_sf"/>
</dbReference>
<evidence type="ECO:0000256" key="4">
    <source>
        <dbReference type="ARBA" id="ARBA00022490"/>
    </source>
</evidence>
<keyword evidence="4" id="KW-0963">Cytoplasm</keyword>
<dbReference type="GO" id="GO:0046890">
    <property type="term" value="P:regulation of lipid biosynthetic process"/>
    <property type="evidence" value="ECO:0007669"/>
    <property type="project" value="TreeGrafter"/>
</dbReference>
<gene>
    <name evidence="12" type="ORF">g.39036</name>
    <name evidence="11" type="ORF">g.39037</name>
    <name evidence="8" type="ORF">g.39038</name>
    <name evidence="9" type="ORF">g.39039</name>
    <name evidence="10" type="ORF">g.39040</name>
    <name evidence="7" type="ORF">g.39041</name>
    <name evidence="13" type="ORF">g.39042</name>
</gene>
<dbReference type="EMBL" id="GECZ01027445">
    <property type="protein sequence ID" value="JAS42324.1"/>
    <property type="molecule type" value="Transcribed_RNA"/>
</dbReference>
<dbReference type="EMBL" id="GECZ01025690">
    <property type="protein sequence ID" value="JAS44079.1"/>
    <property type="molecule type" value="Transcribed_RNA"/>
</dbReference>
<evidence type="ECO:0000313" key="10">
    <source>
        <dbReference type="EMBL" id="JAS49997.1"/>
    </source>
</evidence>
<sequence>MLTHDFSSSILSDNSTAKKMDSTRNHLRRITSHKETEFSNQSIMKAMETFVDAVQEMDETILVPCRLMDLQVGDDSDTVGLQLAKRNDSESINATNLHNLYSLVNCVKKELLWSSSEPRPEDEYRVPVQPYTAMNTPAHKGHNRRPSTASMASTNSSASTISDTDSEVGLENDSGVEGESDSTKPSYTQKFEESFRRHLYGLQRSLDQMTEAAVYLTKRYQSEVGGSV</sequence>
<dbReference type="EMBL" id="GECZ01031109">
    <property type="protein sequence ID" value="JAS38660.1"/>
    <property type="molecule type" value="Transcribed_RNA"/>
</dbReference>
<dbReference type="Gene3D" id="6.10.140.1610">
    <property type="match status" value="1"/>
</dbReference>
<reference evidence="13" key="1">
    <citation type="submission" date="2015-11" db="EMBL/GenBank/DDBJ databases">
        <title>De novo transcriptome assembly of four potential Pierce s Disease insect vectors from Arizona vineyards.</title>
        <authorList>
            <person name="Tassone E.E."/>
        </authorList>
    </citation>
    <scope>NUCLEOTIDE SEQUENCE</scope>
</reference>
<dbReference type="EMBL" id="GECZ01004235">
    <property type="protein sequence ID" value="JAS65534.1"/>
    <property type="molecule type" value="Transcribed_RNA"/>
</dbReference>
<dbReference type="AlphaFoldDB" id="A0A1B6GWZ1"/>
<feature type="compositionally biased region" description="Acidic residues" evidence="6">
    <location>
        <begin position="164"/>
        <end position="180"/>
    </location>
</feature>